<accession>A0A1G4I5R0</accession>
<gene>
    <name evidence="1" type="ORF">TEOVI_000782000</name>
</gene>
<comment type="caution">
    <text evidence="1">The sequence shown here is derived from an EMBL/GenBank/DDBJ whole genome shotgun (WGS) entry which is preliminary data.</text>
</comment>
<dbReference type="EMBL" id="CZPT02000689">
    <property type="protein sequence ID" value="SCU67117.1"/>
    <property type="molecule type" value="Genomic_DNA"/>
</dbReference>
<dbReference type="AlphaFoldDB" id="A0A1G4I5R0"/>
<name>A0A1G4I5R0_TRYEQ</name>
<reference evidence="1" key="1">
    <citation type="submission" date="2016-09" db="EMBL/GenBank/DDBJ databases">
        <authorList>
            <person name="Hebert L."/>
            <person name="Moumen B."/>
        </authorList>
    </citation>
    <scope>NUCLEOTIDE SEQUENCE [LARGE SCALE GENOMIC DNA]</scope>
    <source>
        <strain evidence="1">OVI</strain>
    </source>
</reference>
<evidence type="ECO:0000313" key="1">
    <source>
        <dbReference type="EMBL" id="SCU67117.1"/>
    </source>
</evidence>
<protein>
    <submittedName>
        <fullName evidence="1">Uncharacterized protein</fullName>
    </submittedName>
</protein>
<keyword evidence="2" id="KW-1185">Reference proteome</keyword>
<sequence>MVYNKVLRALVCRAAAYNRPFNSHDSLLILKSLHTLRYRSSEVKVICEKCAFAIASAHISVPVERVIEALNALTSLQAGSKPVVWERLAARLLEVTTRTASPQAVQKAAVVVVKLGRRYGRRDVAEHIFDVLMELLPLYPQDVALRLAVISVFPYTVSNNGSGAVSIGGQIEGNTRVDGVLNAALHLVETGTLRTVRGNSALQALHMYPVIAWCWKESGIHGCQVGDELANPTGGKKQGLWADPWVKVKNAFFEDLRLHTVVPGGYAQFLHDFLSSCARKGDQSNDYQFTLKLLGVALHRDFKRALNSYDVAKMATVVSGEVQRHGRYLEETQRGEQKDQGVVPPRDEISMMLLRVVESLVEQVQFFYNTSWSCRNQVGNTGNRVDQVVIGAVWGAVQKLVCTLPVEPTKVKALMEMLVGLTSDTAGDLQSVWSWVFYSMSMCARTPVFTEELSQAAKKVVKESSILRNGDHMFERHPFSMRSAVQALYAVALWVPDGVTKKGAGEKQINEGNPTHWGPAQLLADKLVKQLEQCRYKEYLADDLPMLLRALVNLTEAGILEPKEHSSALKLVENVLYYMKGLRDDGWCHRHGINVCCSLVSLGEYLLGNELVTDVVKYLASGMSVSVPENLEELRRLLRCMLSLKHSVPPAATDATTGLSSSSVTLFKAVADCILPVVVETVQRICGASKSNSTGKNISLALSVTELASKLGATLTFTFSANKVGEIVANGDLCSSRTVVELNVPALLEKVQMTAADSAHMLYLISFALSSVTVSQKMCRESKSCILRLRQAAISDKPPGSMRVETLVHLLRANAKLPVSKILFDERDLLTIMEAVCYHLTSYREKTAVLKRGGDAERVVHALVYSQVLLRLKRTLKSYAGLMETVSDILSKMEAEQTETPETLFQLRLLCDAGEIVW</sequence>
<dbReference type="Proteomes" id="UP000195570">
    <property type="component" value="Unassembled WGS sequence"/>
</dbReference>
<dbReference type="RefSeq" id="XP_067078477.1">
    <property type="nucleotide sequence ID" value="XM_067222376.1"/>
</dbReference>
<evidence type="ECO:0000313" key="2">
    <source>
        <dbReference type="Proteomes" id="UP000195570"/>
    </source>
</evidence>
<organism evidence="1 2">
    <name type="scientific">Trypanosoma equiperdum</name>
    <dbReference type="NCBI Taxonomy" id="5694"/>
    <lineage>
        <taxon>Eukaryota</taxon>
        <taxon>Discoba</taxon>
        <taxon>Euglenozoa</taxon>
        <taxon>Kinetoplastea</taxon>
        <taxon>Metakinetoplastina</taxon>
        <taxon>Trypanosomatida</taxon>
        <taxon>Trypanosomatidae</taxon>
        <taxon>Trypanosoma</taxon>
    </lineage>
</organism>
<proteinExistence type="predicted"/>
<dbReference type="GeneID" id="92381754"/>
<dbReference type="VEuPathDB" id="TriTrypDB:TEOVI_000782000"/>